<keyword evidence="2" id="KW-0731">Sigma factor</keyword>
<keyword evidence="4" id="KW-0804">Transcription</keyword>
<keyword evidence="1" id="KW-0805">Transcription regulation</keyword>
<name>A0A317CDT7_9GAMM</name>
<dbReference type="PANTHER" id="PTHR43133">
    <property type="entry name" value="RNA POLYMERASE ECF-TYPE SIGMA FACTO"/>
    <property type="match status" value="1"/>
</dbReference>
<dbReference type="SUPFAM" id="SSF88946">
    <property type="entry name" value="Sigma2 domain of RNA polymerase sigma factors"/>
    <property type="match status" value="1"/>
</dbReference>
<evidence type="ECO:0000313" key="6">
    <source>
        <dbReference type="EMBL" id="PWQ96547.1"/>
    </source>
</evidence>
<sequence length="180" mass="20737">MLRNLVKQEGDSGSELLSMVDHYVQRCCRVYFTLDYRDQQDIAQEAAIKLILNYEDMKYTITKRWLYVMVKNLCIDAVRKQGSKNQLTSSESQQDPDVPLPGMEEFTYSSNFDHHECLDNVFAYISAQPNGQEDLTIYSHFAYGLGRADIAHITGRTVNAVTKRISILRARLKTLRDELC</sequence>
<keyword evidence="3" id="KW-0238">DNA-binding</keyword>
<reference evidence="6 7" key="1">
    <citation type="submission" date="2018-05" db="EMBL/GenBank/DDBJ databases">
        <title>Leucothrix arctica sp. nov., isolated from Arctic seawater.</title>
        <authorList>
            <person name="Choi A."/>
            <person name="Baek K."/>
        </authorList>
    </citation>
    <scope>NUCLEOTIDE SEQUENCE [LARGE SCALE GENOMIC DNA]</scope>
    <source>
        <strain evidence="6 7">JCM 18388</strain>
    </source>
</reference>
<dbReference type="PANTHER" id="PTHR43133:SF8">
    <property type="entry name" value="RNA POLYMERASE SIGMA FACTOR HI_1459-RELATED"/>
    <property type="match status" value="1"/>
</dbReference>
<dbReference type="EMBL" id="QGKM01000036">
    <property type="protein sequence ID" value="PWQ96547.1"/>
    <property type="molecule type" value="Genomic_DNA"/>
</dbReference>
<dbReference type="InterPro" id="IPR039425">
    <property type="entry name" value="RNA_pol_sigma-70-like"/>
</dbReference>
<accession>A0A317CDT7</accession>
<dbReference type="AlphaFoldDB" id="A0A317CDT7"/>
<evidence type="ECO:0000313" key="7">
    <source>
        <dbReference type="Proteomes" id="UP000245539"/>
    </source>
</evidence>
<dbReference type="GO" id="GO:0003677">
    <property type="term" value="F:DNA binding"/>
    <property type="evidence" value="ECO:0007669"/>
    <property type="project" value="UniProtKB-KW"/>
</dbReference>
<dbReference type="OrthoDB" id="5623181at2"/>
<feature type="domain" description="RNA polymerase sigma-70 region 2" evidence="5">
    <location>
        <begin position="31"/>
        <end position="82"/>
    </location>
</feature>
<organism evidence="6 7">
    <name type="scientific">Leucothrix pacifica</name>
    <dbReference type="NCBI Taxonomy" id="1247513"/>
    <lineage>
        <taxon>Bacteria</taxon>
        <taxon>Pseudomonadati</taxon>
        <taxon>Pseudomonadota</taxon>
        <taxon>Gammaproteobacteria</taxon>
        <taxon>Thiotrichales</taxon>
        <taxon>Thiotrichaceae</taxon>
        <taxon>Leucothrix</taxon>
    </lineage>
</organism>
<evidence type="ECO:0000256" key="3">
    <source>
        <dbReference type="ARBA" id="ARBA00023125"/>
    </source>
</evidence>
<dbReference type="RefSeq" id="WP_109837938.1">
    <property type="nucleotide sequence ID" value="NZ_QGKM01000036.1"/>
</dbReference>
<gene>
    <name evidence="6" type="ORF">DKW60_12235</name>
</gene>
<evidence type="ECO:0000259" key="5">
    <source>
        <dbReference type="Pfam" id="PF04542"/>
    </source>
</evidence>
<dbReference type="GO" id="GO:0006352">
    <property type="term" value="P:DNA-templated transcription initiation"/>
    <property type="evidence" value="ECO:0007669"/>
    <property type="project" value="InterPro"/>
</dbReference>
<dbReference type="Proteomes" id="UP000245539">
    <property type="component" value="Unassembled WGS sequence"/>
</dbReference>
<comment type="caution">
    <text evidence="6">The sequence shown here is derived from an EMBL/GenBank/DDBJ whole genome shotgun (WGS) entry which is preliminary data.</text>
</comment>
<dbReference type="InterPro" id="IPR007627">
    <property type="entry name" value="RNA_pol_sigma70_r2"/>
</dbReference>
<dbReference type="Gene3D" id="1.10.1740.10">
    <property type="match status" value="1"/>
</dbReference>
<proteinExistence type="predicted"/>
<evidence type="ECO:0000256" key="4">
    <source>
        <dbReference type="ARBA" id="ARBA00023163"/>
    </source>
</evidence>
<dbReference type="Pfam" id="PF04542">
    <property type="entry name" value="Sigma70_r2"/>
    <property type="match status" value="1"/>
</dbReference>
<evidence type="ECO:0000256" key="1">
    <source>
        <dbReference type="ARBA" id="ARBA00023015"/>
    </source>
</evidence>
<keyword evidence="7" id="KW-1185">Reference proteome</keyword>
<dbReference type="InterPro" id="IPR013325">
    <property type="entry name" value="RNA_pol_sigma_r2"/>
</dbReference>
<protein>
    <recommendedName>
        <fullName evidence="5">RNA polymerase sigma-70 region 2 domain-containing protein</fullName>
    </recommendedName>
</protein>
<dbReference type="GO" id="GO:0016987">
    <property type="term" value="F:sigma factor activity"/>
    <property type="evidence" value="ECO:0007669"/>
    <property type="project" value="UniProtKB-KW"/>
</dbReference>
<evidence type="ECO:0000256" key="2">
    <source>
        <dbReference type="ARBA" id="ARBA00023082"/>
    </source>
</evidence>